<dbReference type="AlphaFoldDB" id="A0A1M5AUX5"/>
<name>A0A1M5AUX5_9BACE</name>
<sequence length="159" mass="18039">MRHLLKLLFFTVFTCCAVSFFMACGEASESSVGRLSPLFKFVTKSTLKEKSFDSLTVVALNTVRGDSIIIDNQKTVTSANLPLSYVDTITALVFKYSKDTIDTVWVTHTNTEHFISMDRGVAMFYHINKVEHTKHLIDSIAIVNSEVNINEKENIRIYY</sequence>
<feature type="signal peptide" evidence="1">
    <location>
        <begin position="1"/>
        <end position="23"/>
    </location>
</feature>
<evidence type="ECO:0000256" key="1">
    <source>
        <dbReference type="SAM" id="SignalP"/>
    </source>
</evidence>
<evidence type="ECO:0000313" key="3">
    <source>
        <dbReference type="Proteomes" id="UP000184509"/>
    </source>
</evidence>
<dbReference type="PROSITE" id="PS51257">
    <property type="entry name" value="PROKAR_LIPOPROTEIN"/>
    <property type="match status" value="1"/>
</dbReference>
<dbReference type="Proteomes" id="UP000184509">
    <property type="component" value="Unassembled WGS sequence"/>
</dbReference>
<keyword evidence="1" id="KW-0732">Signal</keyword>
<evidence type="ECO:0000313" key="2">
    <source>
        <dbReference type="EMBL" id="SHF33877.1"/>
    </source>
</evidence>
<feature type="chain" id="PRO_5012206138" evidence="1">
    <location>
        <begin position="24"/>
        <end position="159"/>
    </location>
</feature>
<accession>A0A1M5AUX5</accession>
<keyword evidence="3" id="KW-1185">Reference proteome</keyword>
<dbReference type="OrthoDB" id="1028273at2"/>
<dbReference type="InterPro" id="IPR045607">
    <property type="entry name" value="DUF6452"/>
</dbReference>
<organism evidence="2 3">
    <name type="scientific">Bacteroides luti</name>
    <dbReference type="NCBI Taxonomy" id="1297750"/>
    <lineage>
        <taxon>Bacteria</taxon>
        <taxon>Pseudomonadati</taxon>
        <taxon>Bacteroidota</taxon>
        <taxon>Bacteroidia</taxon>
        <taxon>Bacteroidales</taxon>
        <taxon>Bacteroidaceae</taxon>
        <taxon>Bacteroides</taxon>
    </lineage>
</organism>
<proteinExistence type="predicted"/>
<dbReference type="EMBL" id="FQTV01000007">
    <property type="protein sequence ID" value="SHF33877.1"/>
    <property type="molecule type" value="Genomic_DNA"/>
</dbReference>
<dbReference type="STRING" id="1297750.SAMN05444405_107102"/>
<reference evidence="2 3" key="1">
    <citation type="submission" date="2016-11" db="EMBL/GenBank/DDBJ databases">
        <authorList>
            <person name="Jaros S."/>
            <person name="Januszkiewicz K."/>
            <person name="Wedrychowicz H."/>
        </authorList>
    </citation>
    <scope>NUCLEOTIDE SEQUENCE [LARGE SCALE GENOMIC DNA]</scope>
    <source>
        <strain evidence="2 3">DSM 26991</strain>
    </source>
</reference>
<dbReference type="Pfam" id="PF20050">
    <property type="entry name" value="DUF6452"/>
    <property type="match status" value="1"/>
</dbReference>
<protein>
    <submittedName>
        <fullName evidence="2">Uncharacterized protein</fullName>
    </submittedName>
</protein>
<gene>
    <name evidence="2" type="ORF">SAMN05444405_107102</name>
</gene>
<dbReference type="RefSeq" id="WP_139261340.1">
    <property type="nucleotide sequence ID" value="NZ_FQTV01000007.1"/>
</dbReference>